<reference evidence="2 3" key="1">
    <citation type="submission" date="2024-07" db="EMBL/GenBank/DDBJ databases">
        <authorList>
            <person name="Dulla G.F.J."/>
            <person name="Delorm J.G."/>
        </authorList>
    </citation>
    <scope>NUCLEOTIDE SEQUENCE [LARGE SCALE GENOMIC DNA]</scope>
    <source>
        <strain evidence="2 3">JGD 233</strain>
    </source>
</reference>
<gene>
    <name evidence="2" type="ORF">ABW286_11890</name>
</gene>
<evidence type="ECO:0000313" key="2">
    <source>
        <dbReference type="EMBL" id="MEW5289877.1"/>
    </source>
</evidence>
<evidence type="ECO:0000313" key="3">
    <source>
        <dbReference type="Proteomes" id="UP001554567"/>
    </source>
</evidence>
<sequence>MFYRLKKISAPQGYLSCHFFVWYITIIIITPCNPYRTLFFIVLSALLIMLYVSFPSLRLVIHSYRFSDKKGIARVKLLTRYQVALLSMFVATAFGSATAVCVARLDYFHLEEVLIFLLAFSASGLISLKYFMLSIGTHEDDEKGVLSGIIKFSLLFIVSVTFALSAKLIMDVMDISDVLAASKKTTLAFQVVFAIYLAPVIIPFFYMSCVFIKKRKVEIRKKSPESKASFFLVEYDFFSIAIPLCITLLVCFIGVAVNKRAFINAVINRAIEMDTSISFNCNGYKMLNLRDDARYLLVSDNNYRAFVRNGDSYSTYRLTCINAYPYYQLRFIPGDKKEIRLQMAEDQLIEDMNKVIKK</sequence>
<accession>A0ABV3N265</accession>
<dbReference type="RefSeq" id="WP_367167595.1">
    <property type="nucleotide sequence ID" value="NZ_JBFKZN010000005.1"/>
</dbReference>
<keyword evidence="3" id="KW-1185">Reference proteome</keyword>
<evidence type="ECO:0000256" key="1">
    <source>
        <dbReference type="SAM" id="Phobius"/>
    </source>
</evidence>
<keyword evidence="1" id="KW-0812">Transmembrane</keyword>
<comment type="caution">
    <text evidence="2">The sequence shown here is derived from an EMBL/GenBank/DDBJ whole genome shotgun (WGS) entry which is preliminary data.</text>
</comment>
<proteinExistence type="predicted"/>
<feature type="transmembrane region" description="Helical" evidence="1">
    <location>
        <begin position="12"/>
        <end position="31"/>
    </location>
</feature>
<keyword evidence="1" id="KW-1133">Transmembrane helix</keyword>
<keyword evidence="1" id="KW-0472">Membrane</keyword>
<name>A0ABV3N265_9GAMM</name>
<protein>
    <submittedName>
        <fullName evidence="2">Uncharacterized protein</fullName>
    </submittedName>
</protein>
<feature type="transmembrane region" description="Helical" evidence="1">
    <location>
        <begin position="145"/>
        <end position="169"/>
    </location>
</feature>
<dbReference type="EMBL" id="JBFKZN010000005">
    <property type="protein sequence ID" value="MEW5289877.1"/>
    <property type="molecule type" value="Genomic_DNA"/>
</dbReference>
<feature type="transmembrane region" description="Helical" evidence="1">
    <location>
        <begin position="113"/>
        <end position="133"/>
    </location>
</feature>
<organism evidence="2 3">
    <name type="scientific">Erwinia papayae</name>
    <dbReference type="NCBI Taxonomy" id="206499"/>
    <lineage>
        <taxon>Bacteria</taxon>
        <taxon>Pseudomonadati</taxon>
        <taxon>Pseudomonadota</taxon>
        <taxon>Gammaproteobacteria</taxon>
        <taxon>Enterobacterales</taxon>
        <taxon>Erwiniaceae</taxon>
        <taxon>Erwinia</taxon>
    </lineage>
</organism>
<feature type="transmembrane region" description="Helical" evidence="1">
    <location>
        <begin position="82"/>
        <end position="107"/>
    </location>
</feature>
<feature type="transmembrane region" description="Helical" evidence="1">
    <location>
        <begin position="189"/>
        <end position="212"/>
    </location>
</feature>
<feature type="transmembrane region" description="Helical" evidence="1">
    <location>
        <begin position="233"/>
        <end position="257"/>
    </location>
</feature>
<feature type="transmembrane region" description="Helical" evidence="1">
    <location>
        <begin position="37"/>
        <end position="61"/>
    </location>
</feature>
<dbReference type="Proteomes" id="UP001554567">
    <property type="component" value="Unassembled WGS sequence"/>
</dbReference>